<feature type="region of interest" description="Disordered" evidence="1">
    <location>
        <begin position="263"/>
        <end position="291"/>
    </location>
</feature>
<dbReference type="InterPro" id="IPR027842">
    <property type="entry name" value="HAM1-like_C"/>
</dbReference>
<sequence>MATIYHEYGPGDETYICPQRNQIRQDSADVQATVRRLSDSEMRRELEQRRRSEAMSERASVLGSVQSMRQGKLPSNEQLDKVIHRLLNSKSIETNKHHMSADGQLLLEDFQDLLMTFQRALQTKNRDELFQSMIYHVRRSEAALTGDTKPGLEGDIQRKEQAKGDVKTGAKAILNIAKLFLFNAQFRGVLEQILNIAQQTLGGVLQQGGKAIVDQADSKSESNSLLGKAASKIADKTGQASSNDQSSLKDSVRNAVAGSVVGAGGSRLASKHSNEASKTNQRFSTGDMNSHLPSDHQDFLMHRFVDSKSSALATDDAGHTLKQDIAHGAVPRPSSAFSREKRGFLNNQSATQPAANASNGSASVVPQHQMFLKSPTEGALASAIPSSTANELKRTESPSSFTDVGKAGDYGQHQEFKHEQFYGNHMGIYDSNMNKVQQSSSGNAVGAGTAAGTVTAAGGDAGSLGMAGYLFNKQDVRSESPSSFADTGPIGNMDHGDFKHEQFYGNHMGVYDSAMNEPKDPLDQISTTIGDLDMRRKLDAAVPKYAPGAKSASDEYIQSRFDAPSGGGNALLHKRFNAAVPHSANAGITQTMSPVGMEGYVPYQQKNNILPDVNRTSQNKQDFLHKRCDEPDAALIGHQTLTPKSHISTGAGYHLNQDNHTVPAKEIVESLRRPNASGTGSHHMEDQVKSHARSFPGQHFMDKLNYTTAPGGALVNPQRRSDQSRNHDGLGNSNVFTTPHSDKYDAAVVGTAGLMAASAADRAAVSVQKPSSSIHQQKEDIGNSFSPSNRAKRSSFDAPHEYYGIDGQRHMDAGSNTRPILSNKEAVRRMSSGEGVDLDAQPTNSNSDFGAASTALSAGAGAAIGSCRSQQDANQAPNKDAQISADKIVNKLKQKTGVNGNACENQDNQDQNSISASEIIDKLKEILITVQKNPEYQVAMSTLMSLFETWGHRLQTGQMDRRRSSAVPIPEQNEYYRNTAAHEAKTIIEDWAQGKSLDPILKQFSEISAKLKQDENLKNLKHKITAYVEKMLQEPGYLSGDESTEEGNKLVHEVRQSALEEYKPQVKSLLHESNSIIKSVSDDPISQKISLKVRDIHDHLWYDSNGHAAFKPQLLNDMRITLIPALIEQIKFVPLPQIIYSDKQVEIAIENMVLQGDTLMPDIFEVKADDYLRFSPKANVNFTNSQSIHVHMTGIQTTMEDVVFFYRRKSGFPKMSDSGVISVATDGAGLRISLRIVSSSVDQRHTFRIDQCHCHIDKLNIKVNHSKHNKLYKVLNPMLTGIVKRQICKAIENKLITSFEKGDAKITEHLIAKRLSEEIHMKDTRRPGLFSHLVSVLNEKVSSI</sequence>
<gene>
    <name evidence="4" type="primary">PARPA_09133.1 scaffold 35524</name>
</gene>
<evidence type="ECO:0000259" key="2">
    <source>
        <dbReference type="Pfam" id="PF14613"/>
    </source>
</evidence>
<dbReference type="Proteomes" id="UP000054107">
    <property type="component" value="Unassembled WGS sequence"/>
</dbReference>
<feature type="compositionally biased region" description="Basic and acidic residues" evidence="1">
    <location>
        <begin position="719"/>
        <end position="728"/>
    </location>
</feature>
<dbReference type="InterPro" id="IPR017943">
    <property type="entry name" value="Bactericidal_perm-incr_a/b_dom"/>
</dbReference>
<feature type="compositionally biased region" description="Basic and acidic residues" evidence="1">
    <location>
        <begin position="40"/>
        <end position="56"/>
    </location>
</feature>
<dbReference type="PANTHER" id="PTHR31138:SF1">
    <property type="entry name" value="PDZ DOMAIN-CONTAINING PROTEIN"/>
    <property type="match status" value="1"/>
</dbReference>
<feature type="domain" description="HAM1-like N-terminal" evidence="3">
    <location>
        <begin position="47"/>
        <end position="286"/>
    </location>
</feature>
<feature type="domain" description="HAM1-like N-terminal" evidence="3">
    <location>
        <begin position="863"/>
        <end position="1240"/>
    </location>
</feature>
<dbReference type="EMBL" id="LN731777">
    <property type="protein sequence ID" value="CEP14943.1"/>
    <property type="molecule type" value="Genomic_DNA"/>
</dbReference>
<reference evidence="4 5" key="1">
    <citation type="submission" date="2014-09" db="EMBL/GenBank/DDBJ databases">
        <authorList>
            <person name="Ellenberger Sabrina"/>
        </authorList>
    </citation>
    <scope>NUCLEOTIDE SEQUENCE [LARGE SCALE GENOMIC DNA]</scope>
    <source>
        <strain evidence="4 5">CBS 412.66</strain>
    </source>
</reference>
<evidence type="ECO:0000313" key="5">
    <source>
        <dbReference type="Proteomes" id="UP000054107"/>
    </source>
</evidence>
<dbReference type="GO" id="GO:0008289">
    <property type="term" value="F:lipid binding"/>
    <property type="evidence" value="ECO:0007669"/>
    <property type="project" value="InterPro"/>
</dbReference>
<dbReference type="SUPFAM" id="SSF55394">
    <property type="entry name" value="Bactericidal permeability-increasing protein, BPI"/>
    <property type="match status" value="1"/>
</dbReference>
<dbReference type="STRING" id="35722.A0A0B7NJ40"/>
<dbReference type="OrthoDB" id="19394at2759"/>
<evidence type="ECO:0000256" key="1">
    <source>
        <dbReference type="SAM" id="MobiDB-lite"/>
    </source>
</evidence>
<organism evidence="4 5">
    <name type="scientific">Parasitella parasitica</name>
    <dbReference type="NCBI Taxonomy" id="35722"/>
    <lineage>
        <taxon>Eukaryota</taxon>
        <taxon>Fungi</taxon>
        <taxon>Fungi incertae sedis</taxon>
        <taxon>Mucoromycota</taxon>
        <taxon>Mucoromycotina</taxon>
        <taxon>Mucoromycetes</taxon>
        <taxon>Mucorales</taxon>
        <taxon>Mucorineae</taxon>
        <taxon>Mucoraceae</taxon>
        <taxon>Parasitella</taxon>
    </lineage>
</organism>
<feature type="region of interest" description="Disordered" evidence="1">
    <location>
        <begin position="715"/>
        <end position="740"/>
    </location>
</feature>
<feature type="region of interest" description="Disordered" evidence="1">
    <location>
        <begin position="478"/>
        <end position="498"/>
    </location>
</feature>
<keyword evidence="5" id="KW-1185">Reference proteome</keyword>
<protein>
    <submittedName>
        <fullName evidence="4">Uncharacterized protein</fullName>
    </submittedName>
</protein>
<feature type="domain" description="HAM1-like C-terminal" evidence="2">
    <location>
        <begin position="1255"/>
        <end position="1341"/>
    </location>
</feature>
<feature type="region of interest" description="Disordered" evidence="1">
    <location>
        <begin position="40"/>
        <end position="60"/>
    </location>
</feature>
<name>A0A0B7NJ40_9FUNG</name>
<feature type="region of interest" description="Disordered" evidence="1">
    <location>
        <begin position="769"/>
        <end position="795"/>
    </location>
</feature>
<dbReference type="PANTHER" id="PTHR31138">
    <property type="entry name" value="CHROMOSOME 19, WHOLE GENOME SHOTGUN SEQUENCE"/>
    <property type="match status" value="1"/>
</dbReference>
<dbReference type="Pfam" id="PF19343">
    <property type="entry name" value="HAM1_N"/>
    <property type="match status" value="2"/>
</dbReference>
<evidence type="ECO:0000259" key="3">
    <source>
        <dbReference type="Pfam" id="PF19343"/>
    </source>
</evidence>
<evidence type="ECO:0000313" key="4">
    <source>
        <dbReference type="EMBL" id="CEP14943.1"/>
    </source>
</evidence>
<dbReference type="Pfam" id="PF14613">
    <property type="entry name" value="HAM1_C"/>
    <property type="match status" value="1"/>
</dbReference>
<accession>A0A0B7NJ40</accession>
<feature type="region of interest" description="Disordered" evidence="1">
    <location>
        <begin position="385"/>
        <end position="408"/>
    </location>
</feature>
<feature type="compositionally biased region" description="Polar residues" evidence="1">
    <location>
        <begin position="276"/>
        <end position="291"/>
    </location>
</feature>
<proteinExistence type="predicted"/>
<dbReference type="Gene3D" id="3.15.10.10">
    <property type="entry name" value="Bactericidal permeability-increasing protein, domain 1"/>
    <property type="match status" value="1"/>
</dbReference>
<dbReference type="InterPro" id="IPR045967">
    <property type="entry name" value="HAM1-like_N"/>
</dbReference>